<dbReference type="CDD" id="cd00934">
    <property type="entry name" value="PTB"/>
    <property type="match status" value="1"/>
</dbReference>
<evidence type="ECO:0000256" key="5">
    <source>
        <dbReference type="ARBA" id="ARBA00022553"/>
    </source>
</evidence>
<reference evidence="15" key="1">
    <citation type="submission" date="2025-08" db="UniProtKB">
        <authorList>
            <consortium name="RefSeq"/>
        </authorList>
    </citation>
    <scope>IDENTIFICATION</scope>
    <source>
        <tissue evidence="15">Gonads</tissue>
    </source>
</reference>
<keyword evidence="10" id="KW-0175">Coiled coil</keyword>
<evidence type="ECO:0000256" key="6">
    <source>
        <dbReference type="ARBA" id="ARBA00022737"/>
    </source>
</evidence>
<dbReference type="PANTHER" id="PTHR47219:SF16">
    <property type="entry name" value="GTPASE ACTIVATING PROTEIN"/>
    <property type="match status" value="1"/>
</dbReference>
<evidence type="ECO:0000256" key="8">
    <source>
        <dbReference type="ARBA" id="ARBA00072013"/>
    </source>
</evidence>
<dbReference type="FunFam" id="1.10.8.270:FF:000001">
    <property type="entry name" value="TBC1 domain family member 1"/>
    <property type="match status" value="1"/>
</dbReference>
<evidence type="ECO:0000259" key="12">
    <source>
        <dbReference type="PROSITE" id="PS01179"/>
    </source>
</evidence>
<feature type="coiled-coil region" evidence="10">
    <location>
        <begin position="1169"/>
        <end position="1270"/>
    </location>
</feature>
<evidence type="ECO:0000256" key="3">
    <source>
        <dbReference type="ARBA" id="ARBA00022481"/>
    </source>
</evidence>
<keyword evidence="6" id="KW-0677">Repeat</keyword>
<dbReference type="PANTHER" id="PTHR47219">
    <property type="entry name" value="RAB GTPASE-ACTIVATING PROTEIN 1-LIKE"/>
    <property type="match status" value="1"/>
</dbReference>
<dbReference type="Gene3D" id="1.10.10.2750">
    <property type="match status" value="1"/>
</dbReference>
<dbReference type="InterPro" id="IPR000195">
    <property type="entry name" value="Rab-GAP-TBC_dom"/>
</dbReference>
<evidence type="ECO:0000313" key="14">
    <source>
        <dbReference type="Proteomes" id="UP000085678"/>
    </source>
</evidence>
<dbReference type="PROSITE" id="PS50086">
    <property type="entry name" value="TBC_RABGAP"/>
    <property type="match status" value="1"/>
</dbReference>
<feature type="compositionally biased region" description="Basic and acidic residues" evidence="11">
    <location>
        <begin position="339"/>
        <end position="355"/>
    </location>
</feature>
<dbReference type="InterPro" id="IPR035969">
    <property type="entry name" value="Rab-GAP_TBC_sf"/>
</dbReference>
<evidence type="ECO:0000259" key="13">
    <source>
        <dbReference type="PROSITE" id="PS50086"/>
    </source>
</evidence>
<feature type="compositionally biased region" description="Low complexity" evidence="11">
    <location>
        <begin position="745"/>
        <end position="758"/>
    </location>
</feature>
<dbReference type="GO" id="GO:0005096">
    <property type="term" value="F:GTPase activator activity"/>
    <property type="evidence" value="ECO:0007669"/>
    <property type="project" value="UniProtKB-KW"/>
</dbReference>
<evidence type="ECO:0000256" key="10">
    <source>
        <dbReference type="SAM" id="Coils"/>
    </source>
</evidence>
<feature type="domain" description="PID" evidence="12">
    <location>
        <begin position="407"/>
        <end position="495"/>
    </location>
</feature>
<evidence type="ECO:0000256" key="2">
    <source>
        <dbReference type="ARBA" id="ARBA00022468"/>
    </source>
</evidence>
<comment type="subcellular location">
    <subcellularLocation>
        <location evidence="1">Cytoplasm</location>
    </subcellularLocation>
</comment>
<feature type="domain" description="Rab-GAP TBC" evidence="13">
    <location>
        <begin position="918"/>
        <end position="1116"/>
    </location>
</feature>
<evidence type="ECO:0000313" key="15">
    <source>
        <dbReference type="RefSeq" id="XP_013417490.1"/>
    </source>
</evidence>
<dbReference type="FunFam" id="1.10.472.80:FF:000003">
    <property type="entry name" value="Putative TBC1 domain family member 1"/>
    <property type="match status" value="1"/>
</dbReference>
<accession>A0A1S3K4D4</accession>
<keyword evidence="3" id="KW-0488">Methylation</keyword>
<feature type="region of interest" description="Disordered" evidence="11">
    <location>
        <begin position="627"/>
        <end position="708"/>
    </location>
</feature>
<evidence type="ECO:0000256" key="7">
    <source>
        <dbReference type="ARBA" id="ARBA00022990"/>
    </source>
</evidence>
<dbReference type="Gene3D" id="1.10.472.80">
    <property type="entry name" value="Ypt/Rab-GAP domain of gyp1p, domain 3"/>
    <property type="match status" value="1"/>
</dbReference>
<dbReference type="InterPro" id="IPR006020">
    <property type="entry name" value="PTB/PI_dom"/>
</dbReference>
<sequence>MDSGRGVPLGVQKTTSRLTDLSLKNGVDGPSNASALSVNKAAEMNMNQFSETTLPQSSCKKGQHVERIGPHGKKTSVYQVCFLGRSVLDKRYTQNMLPWIMAEMKRHCHRHGEMRMVNLHLDLHLHTLRAAAVGQHSEEDDCLFEHKLQNITRFARAHSDHTVFAYLMRTSADKPFTCYVFQALEEHLVPELFTAIREATKEVVKDIHHQQHSKEGRPVDNMGELMRSGCQFYEVLYSGKLSVAQKKAPASFIDETVLMFKQKESERSQRLAQEKEQRQRHSSGTSIHSLPVNLENSVQVKENELSSQAQKLRGNSTDSTGSSNSGDVFLTSSSSAENSQDRLAKHVSSSDDSLKDSSATETQSLVNHTASDDKHHKDSKNLMKSVLIGQSHLPTPGEHNRTMLFQIAFDEICLISPDKKTVSLERKFKDISFVSQGVREVDHFGFISREPCGGFMCYVFRCAAESVVDEIMKNLKRSFHNAFQQSAKNHVVCEQCPMHQLHKLCQQVEGLLPQKAFALIYSRVDALPEVEREDIIAKFKAEDPSGYQEMNEVLMMLLRQLCEVKQREHVHISDTGKSGGGGGGVKQEFNLVDNKNKARFELEMFKSKAKKSLASSFDILIRNKLKAPPEQPANGRERSWTSLDLDSSGATSTPDSSVSSTPDTTPCSSPMTKEFKDLPWAGGDSPRGSAASQRRPRSSTVGANLTAEQQTELKTLHTSMHGKKDHQECVKVSTPRRRSMFHHAQQQGSQSTTQSQDSHGAGEPQTPKTPIQRRGSWRQAIFHSVVTPTSKSSRKSIHVDTIDENAILEDEATQKKKSSSAIRALWKKAIMETLLLIRMEKENRNLQGSFIIYGEKLVVTFPARQDAVQDKRQRLDYKEITPCLKAVSKEWESMLGTMEQMTGDKFDADQLLDAVKRGIPRPKRGAIWRLLVAQHRLHHPGVLKMKFPNVELETPYQDLLRQLTTHQHAILIDLGRTFPTHEYFTTPLGVGQLSLFNLLKAYSLLDTEVGYCQGLSFVAGILLMHMPEEEAFDTLIYMMFYMGFRRQYRPDMTSLQIQMYQLQRLLHDHYKELYEHFEENEIHPTLYAAPWFLTLFASQFPLGFVARVFDLIFLQGMEVIFKVALVLLGSHKELVLQCSSFETIVECLKTTLPEMSMIQMERVINQVFNLDISQQLNSYEVEYHVLQEEMLWSPQQGNMDIERLEQANQSLKRQNMQMLEQLQTAHNQNHTLEVTLGNLQGSHNRLKSHLKTLELERTALLNTVAKLKALIPPEKISQAGISLPDLMQNIPHTLHSGQDGNKNNFEGGTYDDSDTEVAIITKEKQDQSRKRFSSGESVPRLGNLMHRSPRGKSPLVLHEEKSQQRPDSH</sequence>
<feature type="compositionally biased region" description="Basic and acidic residues" evidence="11">
    <location>
        <begin position="264"/>
        <end position="279"/>
    </location>
</feature>
<keyword evidence="5" id="KW-0597">Phosphoprotein</keyword>
<dbReference type="SMART" id="SM00462">
    <property type="entry name" value="PTB"/>
    <property type="match status" value="2"/>
</dbReference>
<dbReference type="InParanoid" id="A0A1S3K4D4"/>
<dbReference type="Pfam" id="PF00640">
    <property type="entry name" value="PID"/>
    <property type="match status" value="1"/>
</dbReference>
<dbReference type="PROSITE" id="PS01179">
    <property type="entry name" value="PID"/>
    <property type="match status" value="1"/>
</dbReference>
<dbReference type="OrthoDB" id="295078at2759"/>
<evidence type="ECO:0000256" key="9">
    <source>
        <dbReference type="ARBA" id="ARBA00081861"/>
    </source>
</evidence>
<feature type="compositionally biased region" description="Polar residues" evidence="11">
    <location>
        <begin position="282"/>
        <end position="310"/>
    </location>
</feature>
<keyword evidence="14" id="KW-1185">Reference proteome</keyword>
<evidence type="ECO:0000256" key="4">
    <source>
        <dbReference type="ARBA" id="ARBA00022490"/>
    </source>
</evidence>
<keyword evidence="4" id="KW-0963">Cytoplasm</keyword>
<dbReference type="Pfam" id="PF11830">
    <property type="entry name" value="DUF3350"/>
    <property type="match status" value="1"/>
</dbReference>
<feature type="region of interest" description="Disordered" evidence="11">
    <location>
        <begin position="264"/>
        <end position="378"/>
    </location>
</feature>
<dbReference type="GeneID" id="106178735"/>
<feature type="region of interest" description="Disordered" evidence="11">
    <location>
        <begin position="1292"/>
        <end position="1369"/>
    </location>
</feature>
<dbReference type="SMART" id="SM00164">
    <property type="entry name" value="TBC"/>
    <property type="match status" value="1"/>
</dbReference>
<gene>
    <name evidence="15" type="primary">LOC106178735</name>
</gene>
<protein>
    <recommendedName>
        <fullName evidence="8">TBC1 domain family member 4</fullName>
    </recommendedName>
    <alternativeName>
        <fullName evidence="9">Akt substrate of 160 kDa</fullName>
    </alternativeName>
</protein>
<dbReference type="FunFam" id="1.10.10.2750:FF:000002">
    <property type="entry name" value="TBC1 domain family member 4"/>
    <property type="match status" value="1"/>
</dbReference>
<dbReference type="GO" id="GO:0005737">
    <property type="term" value="C:cytoplasm"/>
    <property type="evidence" value="ECO:0007669"/>
    <property type="project" value="UniProtKB-SubCell"/>
</dbReference>
<feature type="compositionally biased region" description="Low complexity" evidence="11">
    <location>
        <begin position="646"/>
        <end position="672"/>
    </location>
</feature>
<dbReference type="FunCoup" id="A0A1S3K4D4">
    <property type="interactions" value="873"/>
</dbReference>
<dbReference type="SUPFAM" id="SSF50729">
    <property type="entry name" value="PH domain-like"/>
    <property type="match status" value="2"/>
</dbReference>
<feature type="compositionally biased region" description="Polar residues" evidence="11">
    <location>
        <begin position="698"/>
        <end position="708"/>
    </location>
</feature>
<dbReference type="InterPro" id="IPR050302">
    <property type="entry name" value="Rab_GAP_TBC_domain"/>
</dbReference>
<feature type="compositionally biased region" description="Polar residues" evidence="11">
    <location>
        <begin position="359"/>
        <end position="369"/>
    </location>
</feature>
<dbReference type="KEGG" id="lak:106178735"/>
<evidence type="ECO:0000256" key="11">
    <source>
        <dbReference type="SAM" id="MobiDB-lite"/>
    </source>
</evidence>
<feature type="compositionally biased region" description="Low complexity" evidence="11">
    <location>
        <begin position="314"/>
        <end position="327"/>
    </location>
</feature>
<dbReference type="STRING" id="7574.A0A1S3K4D4"/>
<evidence type="ECO:0000256" key="1">
    <source>
        <dbReference type="ARBA" id="ARBA00004496"/>
    </source>
</evidence>
<feature type="compositionally biased region" description="Polar residues" evidence="11">
    <location>
        <begin position="1295"/>
        <end position="1306"/>
    </location>
</feature>
<dbReference type="RefSeq" id="XP_013417490.1">
    <property type="nucleotide sequence ID" value="XM_013562036.1"/>
</dbReference>
<keyword evidence="7" id="KW-0007">Acetylation</keyword>
<feature type="compositionally biased region" description="Basic and acidic residues" evidence="11">
    <location>
        <begin position="1357"/>
        <end position="1369"/>
    </location>
</feature>
<keyword evidence="2" id="KW-0343">GTPase activation</keyword>
<dbReference type="Proteomes" id="UP000085678">
    <property type="component" value="Unplaced"/>
</dbReference>
<dbReference type="InterPro" id="IPR011993">
    <property type="entry name" value="PH-like_dom_sf"/>
</dbReference>
<dbReference type="SUPFAM" id="SSF47923">
    <property type="entry name" value="Ypt/Rab-GAP domain of gyp1p"/>
    <property type="match status" value="2"/>
</dbReference>
<name>A0A1S3K4D4_LINAN</name>
<dbReference type="Gene3D" id="1.10.8.270">
    <property type="entry name" value="putative rabgap domain of human tbc1 domain family member 14 like domains"/>
    <property type="match status" value="1"/>
</dbReference>
<proteinExistence type="predicted"/>
<dbReference type="Gene3D" id="2.30.29.30">
    <property type="entry name" value="Pleckstrin-homology domain (PH domain)/Phosphotyrosine-binding domain (PTB)"/>
    <property type="match status" value="2"/>
</dbReference>
<dbReference type="InterPro" id="IPR021785">
    <property type="entry name" value="DUF3350"/>
</dbReference>
<organism evidence="14 15">
    <name type="scientific">Lingula anatina</name>
    <name type="common">Brachiopod</name>
    <name type="synonym">Lingula unguis</name>
    <dbReference type="NCBI Taxonomy" id="7574"/>
    <lineage>
        <taxon>Eukaryota</taxon>
        <taxon>Metazoa</taxon>
        <taxon>Spiralia</taxon>
        <taxon>Lophotrochozoa</taxon>
        <taxon>Brachiopoda</taxon>
        <taxon>Linguliformea</taxon>
        <taxon>Lingulata</taxon>
        <taxon>Lingulida</taxon>
        <taxon>Linguloidea</taxon>
        <taxon>Lingulidae</taxon>
        <taxon>Lingula</taxon>
    </lineage>
</organism>
<dbReference type="Pfam" id="PF00566">
    <property type="entry name" value="RabGAP-TBC"/>
    <property type="match status" value="1"/>
</dbReference>
<feature type="region of interest" description="Disordered" evidence="11">
    <location>
        <begin position="738"/>
        <end position="776"/>
    </location>
</feature>
<dbReference type="GO" id="GO:0032869">
    <property type="term" value="P:cellular response to insulin stimulus"/>
    <property type="evidence" value="ECO:0007669"/>
    <property type="project" value="UniProtKB-ARBA"/>
</dbReference>